<keyword evidence="1" id="KW-0812">Transmembrane</keyword>
<evidence type="ECO:0000256" key="1">
    <source>
        <dbReference type="SAM" id="Phobius"/>
    </source>
</evidence>
<evidence type="ECO:0000313" key="2">
    <source>
        <dbReference type="EMBL" id="MCF4100878.1"/>
    </source>
</evidence>
<dbReference type="RefSeq" id="WP_236133012.1">
    <property type="nucleotide sequence ID" value="NZ_JAKGTH010000006.1"/>
</dbReference>
<dbReference type="NCBIfam" id="TIGR04127">
    <property type="entry name" value="flavo_near_exo"/>
    <property type="match status" value="1"/>
</dbReference>
<proteinExistence type="predicted"/>
<dbReference type="InterPro" id="IPR026414">
    <property type="entry name" value="ExosoTase_F-assoc_memb"/>
</dbReference>
<gene>
    <name evidence="2" type="ORF">L1I30_04290</name>
</gene>
<dbReference type="Proteomes" id="UP001179363">
    <property type="component" value="Unassembled WGS sequence"/>
</dbReference>
<keyword evidence="1" id="KW-1133">Transmembrane helix</keyword>
<keyword evidence="3" id="KW-1185">Reference proteome</keyword>
<feature type="transmembrane region" description="Helical" evidence="1">
    <location>
        <begin position="117"/>
        <end position="138"/>
    </location>
</feature>
<feature type="transmembrane region" description="Helical" evidence="1">
    <location>
        <begin position="53"/>
        <end position="74"/>
    </location>
</feature>
<reference evidence="2" key="1">
    <citation type="submission" date="2022-01" db="EMBL/GenBank/DDBJ databases">
        <title>Gillisia lutea sp. nov., isolated from marine plastic residues from the Malvarosa beach (Valencia, Spain).</title>
        <authorList>
            <person name="Vidal-Verdu A."/>
            <person name="Molina-Menor E."/>
            <person name="Satari L."/>
            <person name="Pascual J."/>
            <person name="Pereto J."/>
            <person name="Porcar M."/>
        </authorList>
    </citation>
    <scope>NUCLEOTIDE SEQUENCE</scope>
    <source>
        <strain evidence="2">M10.2A</strain>
    </source>
</reference>
<feature type="transmembrane region" description="Helical" evidence="1">
    <location>
        <begin position="86"/>
        <end position="105"/>
    </location>
</feature>
<sequence>MKARYRVIGIGGLVVLLALIRFYEHQLFYDPFLSFYEDDYLRGKIPQFATFKLILNVVFRFWLNTSVCLAIIYVAFLSRNIVKFSLVLYAILFLICLTLFIFFISNTSDMHYQTLFYVRRFLIHPIFVIILLPAFYYYRLKKRQSSKFKSIS</sequence>
<name>A0ABS9EHE9_9FLAO</name>
<comment type="caution">
    <text evidence="2">The sequence shown here is derived from an EMBL/GenBank/DDBJ whole genome shotgun (WGS) entry which is preliminary data.</text>
</comment>
<organism evidence="2 3">
    <name type="scientific">Gillisia lutea</name>
    <dbReference type="NCBI Taxonomy" id="2909668"/>
    <lineage>
        <taxon>Bacteria</taxon>
        <taxon>Pseudomonadati</taxon>
        <taxon>Bacteroidota</taxon>
        <taxon>Flavobacteriia</taxon>
        <taxon>Flavobacteriales</taxon>
        <taxon>Flavobacteriaceae</taxon>
        <taxon>Gillisia</taxon>
    </lineage>
</organism>
<feature type="transmembrane region" description="Helical" evidence="1">
    <location>
        <begin position="7"/>
        <end position="23"/>
    </location>
</feature>
<evidence type="ECO:0000313" key="3">
    <source>
        <dbReference type="Proteomes" id="UP001179363"/>
    </source>
</evidence>
<dbReference type="EMBL" id="JAKGTH010000006">
    <property type="protein sequence ID" value="MCF4100878.1"/>
    <property type="molecule type" value="Genomic_DNA"/>
</dbReference>
<keyword evidence="1" id="KW-0472">Membrane</keyword>
<protein>
    <submittedName>
        <fullName evidence="2">Exosortase F system-associated protein</fullName>
    </submittedName>
</protein>
<accession>A0ABS9EHE9</accession>